<organism evidence="6 7">
    <name type="scientific">Lymnaea stagnalis</name>
    <name type="common">Great pond snail</name>
    <name type="synonym">Helix stagnalis</name>
    <dbReference type="NCBI Taxonomy" id="6523"/>
    <lineage>
        <taxon>Eukaryota</taxon>
        <taxon>Metazoa</taxon>
        <taxon>Spiralia</taxon>
        <taxon>Lophotrochozoa</taxon>
        <taxon>Mollusca</taxon>
        <taxon>Gastropoda</taxon>
        <taxon>Heterobranchia</taxon>
        <taxon>Euthyneura</taxon>
        <taxon>Panpulmonata</taxon>
        <taxon>Hygrophila</taxon>
        <taxon>Lymnaeoidea</taxon>
        <taxon>Lymnaeidae</taxon>
        <taxon>Lymnaea</taxon>
    </lineage>
</organism>
<evidence type="ECO:0000256" key="3">
    <source>
        <dbReference type="ARBA" id="ARBA00023134"/>
    </source>
</evidence>
<dbReference type="SUPFAM" id="SSF52540">
    <property type="entry name" value="P-loop containing nucleoside triphosphate hydrolases"/>
    <property type="match status" value="1"/>
</dbReference>
<keyword evidence="3" id="KW-0342">GTP-binding</keyword>
<dbReference type="Gene3D" id="3.40.50.300">
    <property type="entry name" value="P-loop containing nucleotide triphosphate hydrolases"/>
    <property type="match status" value="1"/>
</dbReference>
<sequence length="407" mass="45926">MATSYPHFLQHVNLLLVGKTGNGKSSTGNSILGKKVFVSKSSTTSVTFEPKLETSVIDGQTISVTDVPGLSDTQFDKEENVTKARDWINKAIRLSHGGFHGIVLVIRFGNRFTEEDRESIEVLKSILGKRVIQDHGVCAITYGDALRWDIENGEIGSFKEWCSEQSGAFLDLLNECGQRCVLFDNVSKEGSVQKSQRNELIQEVMKLQDGGIRTYGVHELDKATRSQHIRSPSLNLMTTVELPMTRSPFANPHYTFGSYRRGFFQQTERDDSDETEDDTSTSEDEDDNECNRVDTLDHLNQFLYQRKLRTWMYRNQPSDDGDIDDSSADSHNDDDSDKDGDSDDSDNDIDDDDTDDSDDDSDDDDNNGAEEVEEEQDEGNAVNDEVVDLTRYLQGYSREENQECRLL</sequence>
<name>A0AAV2HJ31_LYMST</name>
<evidence type="ECO:0000313" key="6">
    <source>
        <dbReference type="EMBL" id="CAL1533413.1"/>
    </source>
</evidence>
<feature type="domain" description="AIG1-type G" evidence="5">
    <location>
        <begin position="9"/>
        <end position="227"/>
    </location>
</feature>
<dbReference type="GO" id="GO:0005525">
    <property type="term" value="F:GTP binding"/>
    <property type="evidence" value="ECO:0007669"/>
    <property type="project" value="UniProtKB-KW"/>
</dbReference>
<evidence type="ECO:0000259" key="5">
    <source>
        <dbReference type="PROSITE" id="PS51720"/>
    </source>
</evidence>
<keyword evidence="7" id="KW-1185">Reference proteome</keyword>
<dbReference type="InterPro" id="IPR045058">
    <property type="entry name" value="GIMA/IAN/Toc"/>
</dbReference>
<dbReference type="EMBL" id="CAXITT010000143">
    <property type="protein sequence ID" value="CAL1533413.1"/>
    <property type="molecule type" value="Genomic_DNA"/>
</dbReference>
<feature type="region of interest" description="Disordered" evidence="4">
    <location>
        <begin position="265"/>
        <end position="293"/>
    </location>
</feature>
<dbReference type="PANTHER" id="PTHR10903">
    <property type="entry name" value="GTPASE, IMAP FAMILY MEMBER-RELATED"/>
    <property type="match status" value="1"/>
</dbReference>
<protein>
    <recommendedName>
        <fullName evidence="5">AIG1-type G domain-containing protein</fullName>
    </recommendedName>
</protein>
<dbReference type="FunFam" id="3.40.50.300:FF:000840">
    <property type="entry name" value="Immune-associated nucleotide-binding protein 9"/>
    <property type="match status" value="1"/>
</dbReference>
<comment type="caution">
    <text evidence="6">The sequence shown here is derived from an EMBL/GenBank/DDBJ whole genome shotgun (WGS) entry which is preliminary data.</text>
</comment>
<gene>
    <name evidence="6" type="ORF">GSLYS_00007400001</name>
</gene>
<dbReference type="Proteomes" id="UP001497497">
    <property type="component" value="Unassembled WGS sequence"/>
</dbReference>
<dbReference type="Pfam" id="PF04548">
    <property type="entry name" value="AIG1"/>
    <property type="match status" value="1"/>
</dbReference>
<dbReference type="InterPro" id="IPR027417">
    <property type="entry name" value="P-loop_NTPase"/>
</dbReference>
<evidence type="ECO:0000256" key="4">
    <source>
        <dbReference type="SAM" id="MobiDB-lite"/>
    </source>
</evidence>
<keyword evidence="2" id="KW-0547">Nucleotide-binding</keyword>
<evidence type="ECO:0000256" key="2">
    <source>
        <dbReference type="ARBA" id="ARBA00022741"/>
    </source>
</evidence>
<dbReference type="PANTHER" id="PTHR10903:SF184">
    <property type="entry name" value="GTP-BINDING PROTEIN A"/>
    <property type="match status" value="1"/>
</dbReference>
<dbReference type="AlphaFoldDB" id="A0AAV2HJ31"/>
<feature type="region of interest" description="Disordered" evidence="4">
    <location>
        <begin position="315"/>
        <end position="386"/>
    </location>
</feature>
<feature type="compositionally biased region" description="Acidic residues" evidence="4">
    <location>
        <begin position="334"/>
        <end position="378"/>
    </location>
</feature>
<comment type="similarity">
    <text evidence="1">Belongs to the TRAFAC class TrmE-Era-EngA-EngB-Septin-like GTPase superfamily. AIG1/Toc34/Toc159-like paraseptin GTPase family. IAN subfamily.</text>
</comment>
<reference evidence="6 7" key="1">
    <citation type="submission" date="2024-04" db="EMBL/GenBank/DDBJ databases">
        <authorList>
            <consortium name="Genoscope - CEA"/>
            <person name="William W."/>
        </authorList>
    </citation>
    <scope>NUCLEOTIDE SEQUENCE [LARGE SCALE GENOMIC DNA]</scope>
</reference>
<dbReference type="InterPro" id="IPR006703">
    <property type="entry name" value="G_AIG1"/>
</dbReference>
<feature type="compositionally biased region" description="Acidic residues" evidence="4">
    <location>
        <begin position="270"/>
        <end position="288"/>
    </location>
</feature>
<evidence type="ECO:0000256" key="1">
    <source>
        <dbReference type="ARBA" id="ARBA00008535"/>
    </source>
</evidence>
<evidence type="ECO:0000313" key="7">
    <source>
        <dbReference type="Proteomes" id="UP001497497"/>
    </source>
</evidence>
<dbReference type="PROSITE" id="PS51720">
    <property type="entry name" value="G_AIG1"/>
    <property type="match status" value="1"/>
</dbReference>
<proteinExistence type="inferred from homology"/>
<accession>A0AAV2HJ31</accession>